<keyword evidence="2 3" id="KW-0802">TPR repeat</keyword>
<dbReference type="Gene3D" id="3.80.10.10">
    <property type="entry name" value="Ribonuclease Inhibitor"/>
    <property type="match status" value="2"/>
</dbReference>
<feature type="region of interest" description="Disordered" evidence="4">
    <location>
        <begin position="46"/>
        <end position="166"/>
    </location>
</feature>
<feature type="compositionally biased region" description="Polar residues" evidence="4">
    <location>
        <begin position="520"/>
        <end position="538"/>
    </location>
</feature>
<evidence type="ECO:0000313" key="7">
    <source>
        <dbReference type="EMBL" id="WFC98901.1"/>
    </source>
</evidence>
<feature type="compositionally biased region" description="Basic and acidic residues" evidence="4">
    <location>
        <begin position="501"/>
        <end position="514"/>
    </location>
</feature>
<dbReference type="Pfam" id="PF25372">
    <property type="entry name" value="DUF7885"/>
    <property type="match status" value="1"/>
</dbReference>
<dbReference type="InterPro" id="IPR019734">
    <property type="entry name" value="TPR_rpt"/>
</dbReference>
<dbReference type="InterPro" id="IPR036047">
    <property type="entry name" value="F-box-like_dom_sf"/>
</dbReference>
<dbReference type="SMART" id="SM00367">
    <property type="entry name" value="LRR_CC"/>
    <property type="match status" value="11"/>
</dbReference>
<evidence type="ECO:0000256" key="1">
    <source>
        <dbReference type="ARBA" id="ARBA00022737"/>
    </source>
</evidence>
<organism evidence="7 8">
    <name type="scientific">Malassezia yamatoensis</name>
    <dbReference type="NCBI Taxonomy" id="253288"/>
    <lineage>
        <taxon>Eukaryota</taxon>
        <taxon>Fungi</taxon>
        <taxon>Dikarya</taxon>
        <taxon>Basidiomycota</taxon>
        <taxon>Ustilaginomycotina</taxon>
        <taxon>Malasseziomycetes</taxon>
        <taxon>Malasseziales</taxon>
        <taxon>Malasseziaceae</taxon>
        <taxon>Malassezia</taxon>
    </lineage>
</organism>
<dbReference type="Proteomes" id="UP001219567">
    <property type="component" value="Chromosome 2"/>
</dbReference>
<dbReference type="Pfam" id="PF13181">
    <property type="entry name" value="TPR_8"/>
    <property type="match status" value="1"/>
</dbReference>
<feature type="compositionally biased region" description="Polar residues" evidence="4">
    <location>
        <begin position="96"/>
        <end position="106"/>
    </location>
</feature>
<dbReference type="PANTHER" id="PTHR16193:SF0">
    <property type="entry name" value="TETRATRICOPEPTIDE REPEAT PROTEIN 27"/>
    <property type="match status" value="1"/>
</dbReference>
<evidence type="ECO:0000259" key="5">
    <source>
        <dbReference type="Pfam" id="PF12937"/>
    </source>
</evidence>
<feature type="domain" description="F-box/LRR-repeat protein 15-like leucin rich repeat" evidence="6">
    <location>
        <begin position="1375"/>
        <end position="1523"/>
    </location>
</feature>
<evidence type="ECO:0000313" key="8">
    <source>
        <dbReference type="Proteomes" id="UP001219567"/>
    </source>
</evidence>
<evidence type="ECO:0000259" key="6">
    <source>
        <dbReference type="Pfam" id="PF25372"/>
    </source>
</evidence>
<dbReference type="EMBL" id="CP119944">
    <property type="protein sequence ID" value="WFC98901.1"/>
    <property type="molecule type" value="Genomic_DNA"/>
</dbReference>
<dbReference type="InterPro" id="IPR006553">
    <property type="entry name" value="Leu-rich_rpt_Cys-con_subtyp"/>
</dbReference>
<dbReference type="PROSITE" id="PS50005">
    <property type="entry name" value="TPR"/>
    <property type="match status" value="2"/>
</dbReference>
<name>A0AAJ5YUH2_9BASI</name>
<feature type="compositionally biased region" description="Low complexity" evidence="4">
    <location>
        <begin position="107"/>
        <end position="124"/>
    </location>
</feature>
<feature type="compositionally biased region" description="Pro residues" evidence="4">
    <location>
        <begin position="146"/>
        <end position="160"/>
    </location>
</feature>
<gene>
    <name evidence="7" type="ORF">MYAM1_001634</name>
</gene>
<dbReference type="InterPro" id="IPR011990">
    <property type="entry name" value="TPR-like_helical_dom_sf"/>
</dbReference>
<accession>A0AAJ5YUH2</accession>
<dbReference type="SUPFAM" id="SSF81383">
    <property type="entry name" value="F-box domain"/>
    <property type="match status" value="1"/>
</dbReference>
<dbReference type="Gene3D" id="1.25.40.10">
    <property type="entry name" value="Tetratricopeptide repeat domain"/>
    <property type="match status" value="1"/>
</dbReference>
<feature type="compositionally biased region" description="Low complexity" evidence="4">
    <location>
        <begin position="1233"/>
        <end position="1248"/>
    </location>
</feature>
<reference evidence="7 8" key="1">
    <citation type="submission" date="2023-03" db="EMBL/GenBank/DDBJ databases">
        <title>Mating type loci evolution in Malassezia.</title>
        <authorList>
            <person name="Coelho M.A."/>
        </authorList>
    </citation>
    <scope>NUCLEOTIDE SEQUENCE [LARGE SCALE GENOMIC DNA]</scope>
    <source>
        <strain evidence="7 8">CBS 9725</strain>
    </source>
</reference>
<sequence length="1804" mass="202410">MRPPMSIALPQRDSEEPFSVWSDDDETDGFVARRAMDDWVMEVNKFLGGSAKRSDRAVKSNRSPGLRTKEPSPKIPNTPTTPRAPYATQRPAVSFRSYSSNSSLAHTSPSVSSKQSSSGPSTPTVSCPYSLQHNHSPARFSLSAIPPRPPPPMTPPPARPVPENIPEDVISEDGELDSLHSLRGSNSYEPLKKPVLRSERTVHFLDSPPFSQILAGNHEMAVKLIEGDFVSLLRTATGRKLVSQVAQLLQPVIRATSAEKEQAIRAWHTQSLVLDGTDSFEILCVAITSLHAFIQLNWTGPDFPLAPIDLLREFAPDLFSRRSVDAEDDSEDYTTKLNAACLELLTKHGEPAYHLSESPFYLAFADKILYSLASSSSQCQLVSLPWWRLRASEVHRRILDEAVSYDIDTVKLVELLATKCREKAEKVTEDQHSWNNLASRAMLEIGLANQRAGLDKEASEVLVEAAKANGLEYELTGALGKRTKFQKEDKTQLVLLAESKEAGADKSRESKDGVKPSVELASSSTEISQEARSQNPNLGWNAGIDTATQVEHQPATYVLNDDTLLEQTKFTATTHDTNGNRLAHIQPGNQPPLAVTDQCTLLALCLNINNTQPAHGLTSEQMNAFVDRVLAHAQNWSVHTMALLLRSRLESHRTRTVERSTLQLQALIDQMPSNDSALSERLRFFHSLHLPARWEMQAELARRFVALGVLRSALEIFERIQLWEEVVQCLGLLGRQSEAIEVLRDLLEGRKLEADVQLQQKRIATSASQVSEVQFTRARLGKLWCLLGDLEPEKCQEHYLQAWEASQQSSARAARSLGGYYFATQKFQESIQWLRRAVRINAVYSRSWFMLGCAYMRQEQWLEAAAAFRKCTALEEEDGESWNNLASCYLRMHHEQIRQLDRVLADDDDDASSIHSTSTAQDSGIDVDSDDNERAPDSGTTGYELRLLAHKALGVALKYTFESWRVWANYMMISIDVGMLNEAARALARVVEIRYREMSVHGSSETATDDVVDLAVLNRLVDAVTRAPSREEDAVADDAPANGRVVHNPNEGHGLRPGIQRLFEQTLLPLFSTDAAILQSYAKFLFWCGEYRRMLDARIKSFQFGLGSPDKMEVVLDVEVFRLAANELEDLVDAMENLGSRPASPESTEEAMPDYKFRARTLVRNFLARTRDSFEDQPEYDQIKERLADLRALASLWNTLECGACINGAEMSLPPGAMPGIVSHDTLNLRNDSVQSPSPCSPTSSSGSDGLHDEFYELHNTQDLLRDAAREDLRTPNQLITTYADLPHEILMHIFRYVLNSQQDLQACLMVCRRWCVCGMQLLWHRPSFHKLSSLFKLIHVMIQPDASFPYASYIRRLNFSLLAGDLDDQLFGRMDVCNRLERLTLAGCSQVTDGTLSRVLSCTPQLVAVDLSGVAHLSDSTLQVLAQNCPRLQGVNLTGCKKISLEGIIQLVRYCPSLRRIKLGQCEEIDSDSLLLLIRCCPILLEADLVECPRIDSRSVREIWLRANMLRELKLAHCYELTDAGFPTPMMLEDLQRDPPEAILDTAPPPFVIEPASWIICDQLRILDLTNCSLLSDDAVRGIVAQAPKLRNLSVAKCTRLTDESVYAIAKLGRNLQYLHLAHIASLTDRAVAHLAQQCTRIRYLDLACCVALTDASVMQIATHMPKLRRIGLVRVTNLTDASIYSLVERYATLERIHLSYCENIRVPAIFWLTQRLTRLTHLSLTGVPAFRRSELQSMCRPPPKEFNQHQRQSFCVYSGRGVNELRRYLARVYADDSRAEQFGDLDPEIRRALELRRNSITT</sequence>
<feature type="repeat" description="TPR" evidence="3">
    <location>
        <begin position="845"/>
        <end position="878"/>
    </location>
</feature>
<dbReference type="SMART" id="SM00028">
    <property type="entry name" value="TPR"/>
    <property type="match status" value="2"/>
</dbReference>
<evidence type="ECO:0000256" key="4">
    <source>
        <dbReference type="SAM" id="MobiDB-lite"/>
    </source>
</evidence>
<dbReference type="InterPro" id="IPR001810">
    <property type="entry name" value="F-box_dom"/>
</dbReference>
<feature type="region of interest" description="Disordered" evidence="4">
    <location>
        <begin position="1232"/>
        <end position="1252"/>
    </location>
</feature>
<keyword evidence="1" id="KW-0677">Repeat</keyword>
<dbReference type="InterPro" id="IPR057207">
    <property type="entry name" value="FBXL15_LRR"/>
</dbReference>
<dbReference type="PANTHER" id="PTHR16193">
    <property type="entry name" value="TETRATRICOPEPTIDE REPEAT PROTEIN 27"/>
    <property type="match status" value="1"/>
</dbReference>
<dbReference type="Pfam" id="PF12937">
    <property type="entry name" value="F-box-like"/>
    <property type="match status" value="1"/>
</dbReference>
<feature type="compositionally biased region" description="Polar residues" evidence="4">
    <location>
        <begin position="125"/>
        <end position="135"/>
    </location>
</feature>
<feature type="repeat" description="TPR" evidence="3">
    <location>
        <begin position="811"/>
        <end position="844"/>
    </location>
</feature>
<feature type="domain" description="F-box" evidence="5">
    <location>
        <begin position="1284"/>
        <end position="1329"/>
    </location>
</feature>
<feature type="region of interest" description="Disordered" evidence="4">
    <location>
        <begin position="501"/>
        <end position="540"/>
    </location>
</feature>
<keyword evidence="8" id="KW-1185">Reference proteome</keyword>
<dbReference type="InterPro" id="IPR032675">
    <property type="entry name" value="LRR_dom_sf"/>
</dbReference>
<feature type="region of interest" description="Disordered" evidence="4">
    <location>
        <begin position="909"/>
        <end position="938"/>
    </location>
</feature>
<evidence type="ECO:0000256" key="3">
    <source>
        <dbReference type="PROSITE-ProRule" id="PRU00339"/>
    </source>
</evidence>
<dbReference type="SUPFAM" id="SSF52047">
    <property type="entry name" value="RNI-like"/>
    <property type="match status" value="1"/>
</dbReference>
<protein>
    <submittedName>
        <fullName evidence="7">Uncharacterized protein</fullName>
    </submittedName>
</protein>
<dbReference type="InterPro" id="IPR044244">
    <property type="entry name" value="TTC27/Emw1"/>
</dbReference>
<proteinExistence type="predicted"/>
<evidence type="ECO:0000256" key="2">
    <source>
        <dbReference type="ARBA" id="ARBA00022803"/>
    </source>
</evidence>
<dbReference type="SUPFAM" id="SSF48452">
    <property type="entry name" value="TPR-like"/>
    <property type="match status" value="1"/>
</dbReference>
<feature type="region of interest" description="Disordered" evidence="4">
    <location>
        <begin position="1"/>
        <end position="26"/>
    </location>
</feature>